<evidence type="ECO:0000313" key="11">
    <source>
        <dbReference type="EMBL" id="MBB5220444.1"/>
    </source>
</evidence>
<organism evidence="11 12">
    <name type="scientific">Amaricoccus macauensis</name>
    <dbReference type="NCBI Taxonomy" id="57001"/>
    <lineage>
        <taxon>Bacteria</taxon>
        <taxon>Pseudomonadati</taxon>
        <taxon>Pseudomonadota</taxon>
        <taxon>Alphaproteobacteria</taxon>
        <taxon>Rhodobacterales</taxon>
        <taxon>Paracoccaceae</taxon>
        <taxon>Amaricoccus</taxon>
    </lineage>
</organism>
<dbReference type="InterPro" id="IPR027417">
    <property type="entry name" value="P-loop_NTPase"/>
</dbReference>
<dbReference type="PRINTS" id="PR01590">
    <property type="entry name" value="HTHFIS"/>
</dbReference>
<dbReference type="PROSITE" id="PS00676">
    <property type="entry name" value="SIGMA54_INTERACT_2"/>
    <property type="match status" value="1"/>
</dbReference>
<dbReference type="InterPro" id="IPR003593">
    <property type="entry name" value="AAA+_ATPase"/>
</dbReference>
<evidence type="ECO:0000256" key="9">
    <source>
        <dbReference type="ARBA" id="ARBA00023163"/>
    </source>
</evidence>
<sequence>MAAAMEHIREVENVALGRASKRDPWVVQSWLRCINEHRLDPTRACEAFILSETELRFHRQQSEELISIARSGLEGLYTQMAGQNYVLLLGDSAGVAVEFLGDPNFDHRLRKAGLYLGAEWSEPRAGTCAIGACIATGEALTIHQTDHFDVTHTPLSCTAAPIYDTRGEFAAVLDISLLSSPIAKASQNLALHMVAATVRRIELANLMAQTRHEWVLRFSRSPDFLDVDPEAGVSLDGSGRVIGMTHRGAQILARAAGVSWRRPELLIGQPLGRFFELGVDDLGELTRQRPTHDRTVVARDGNRLFAHAIEPQLRRTRRAPAPAPVARGALARLGAGDRQIAALQAKAAKLAPTALPILIQGETGTGKEFLARALHEASGRRGPFVAINCAAIPEALIEAELFGHAPGAFTGAAPGGRKGLVEEAAGGTLFLDEIGDMPLALQARLLRVLAEGEVTPIGALRPRRVDLRVISATHRDLPAQVRAGTLREDLYYRLSAATFVLPPLREREDFDWLTQRLLDGRARLSPSASASLRARDWLGNLRELGNALAVAVALCEGGVIERADLPPEPGQTPAFDGEAEALRAVLARCGGNVSEAARQMHVDRTTVHRRMRRLGVAAH</sequence>
<dbReference type="Gene3D" id="1.10.10.60">
    <property type="entry name" value="Homeodomain-like"/>
    <property type="match status" value="1"/>
</dbReference>
<evidence type="ECO:0000259" key="10">
    <source>
        <dbReference type="PROSITE" id="PS50045"/>
    </source>
</evidence>
<dbReference type="PANTHER" id="PTHR32071">
    <property type="entry name" value="TRANSCRIPTIONAL REGULATORY PROTEIN"/>
    <property type="match status" value="1"/>
</dbReference>
<keyword evidence="5" id="KW-0067">ATP-binding</keyword>
<keyword evidence="9" id="KW-0804">Transcription</keyword>
<reference evidence="11 12" key="1">
    <citation type="submission" date="2020-08" db="EMBL/GenBank/DDBJ databases">
        <title>Genomic Encyclopedia of Type Strains, Phase IV (KMG-IV): sequencing the most valuable type-strain genomes for metagenomic binning, comparative biology and taxonomic classification.</title>
        <authorList>
            <person name="Goeker M."/>
        </authorList>
    </citation>
    <scope>NUCLEOTIDE SEQUENCE [LARGE SCALE GENOMIC DNA]</scope>
    <source>
        <strain evidence="11 12">DSM 101730</strain>
    </source>
</reference>
<dbReference type="SUPFAM" id="SSF46689">
    <property type="entry name" value="Homeodomain-like"/>
    <property type="match status" value="1"/>
</dbReference>
<comment type="subunit">
    <text evidence="2">Interacts with sigma-54.</text>
</comment>
<dbReference type="Pfam" id="PF02954">
    <property type="entry name" value="HTH_8"/>
    <property type="match status" value="1"/>
</dbReference>
<keyword evidence="7" id="KW-0805">Transcription regulation</keyword>
<dbReference type="GO" id="GO:0000160">
    <property type="term" value="P:phosphorelay signal transduction system"/>
    <property type="evidence" value="ECO:0007669"/>
    <property type="project" value="UniProtKB-KW"/>
</dbReference>
<keyword evidence="4" id="KW-0547">Nucleotide-binding</keyword>
<dbReference type="AlphaFoldDB" id="A0A840SHN1"/>
<evidence type="ECO:0000256" key="5">
    <source>
        <dbReference type="ARBA" id="ARBA00022840"/>
    </source>
</evidence>
<dbReference type="PROSITE" id="PS50045">
    <property type="entry name" value="SIGMA54_INTERACT_4"/>
    <property type="match status" value="1"/>
</dbReference>
<accession>A0A840SHN1</accession>
<dbReference type="GO" id="GO:0006355">
    <property type="term" value="P:regulation of DNA-templated transcription"/>
    <property type="evidence" value="ECO:0007669"/>
    <property type="project" value="InterPro"/>
</dbReference>
<dbReference type="Pfam" id="PF00158">
    <property type="entry name" value="Sigma54_activat"/>
    <property type="match status" value="1"/>
</dbReference>
<dbReference type="InterPro" id="IPR025943">
    <property type="entry name" value="Sigma_54_int_dom_ATP-bd_2"/>
</dbReference>
<evidence type="ECO:0000256" key="7">
    <source>
        <dbReference type="ARBA" id="ARBA00023015"/>
    </source>
</evidence>
<dbReference type="GO" id="GO:0005524">
    <property type="term" value="F:ATP binding"/>
    <property type="evidence" value="ECO:0007669"/>
    <property type="project" value="UniProtKB-KW"/>
</dbReference>
<name>A0A840SHN1_9RHOB</name>
<proteinExistence type="predicted"/>
<evidence type="ECO:0000313" key="12">
    <source>
        <dbReference type="Proteomes" id="UP000549457"/>
    </source>
</evidence>
<evidence type="ECO:0000256" key="1">
    <source>
        <dbReference type="ARBA" id="ARBA00002167"/>
    </source>
</evidence>
<dbReference type="InterPro" id="IPR002197">
    <property type="entry name" value="HTH_Fis"/>
</dbReference>
<evidence type="ECO:0000256" key="4">
    <source>
        <dbReference type="ARBA" id="ARBA00022741"/>
    </source>
</evidence>
<keyword evidence="8" id="KW-0010">Activator</keyword>
<dbReference type="GO" id="GO:0043565">
    <property type="term" value="F:sequence-specific DNA binding"/>
    <property type="evidence" value="ECO:0007669"/>
    <property type="project" value="InterPro"/>
</dbReference>
<keyword evidence="6" id="KW-0902">Two-component regulatory system</keyword>
<protein>
    <recommendedName>
        <fullName evidence="3">Nif-specific regulatory protein</fullName>
    </recommendedName>
</protein>
<dbReference type="InterPro" id="IPR009057">
    <property type="entry name" value="Homeodomain-like_sf"/>
</dbReference>
<keyword evidence="12" id="KW-1185">Reference proteome</keyword>
<dbReference type="Gene3D" id="1.10.8.60">
    <property type="match status" value="1"/>
</dbReference>
<dbReference type="InterPro" id="IPR025662">
    <property type="entry name" value="Sigma_54_int_dom_ATP-bd_1"/>
</dbReference>
<dbReference type="SUPFAM" id="SSF52540">
    <property type="entry name" value="P-loop containing nucleoside triphosphate hydrolases"/>
    <property type="match status" value="1"/>
</dbReference>
<evidence type="ECO:0000256" key="3">
    <source>
        <dbReference type="ARBA" id="ARBA00015308"/>
    </source>
</evidence>
<dbReference type="InterPro" id="IPR058031">
    <property type="entry name" value="AAA_lid_NorR"/>
</dbReference>
<dbReference type="Pfam" id="PF25601">
    <property type="entry name" value="AAA_lid_14"/>
    <property type="match status" value="1"/>
</dbReference>
<dbReference type="Gene3D" id="3.30.450.40">
    <property type="match status" value="1"/>
</dbReference>
<comment type="caution">
    <text evidence="11">The sequence shown here is derived from an EMBL/GenBank/DDBJ whole genome shotgun (WGS) entry which is preliminary data.</text>
</comment>
<dbReference type="CDD" id="cd00009">
    <property type="entry name" value="AAA"/>
    <property type="match status" value="1"/>
</dbReference>
<evidence type="ECO:0000256" key="8">
    <source>
        <dbReference type="ARBA" id="ARBA00023159"/>
    </source>
</evidence>
<gene>
    <name evidence="11" type="ORF">HNP73_000365</name>
</gene>
<feature type="domain" description="Sigma-54 factor interaction" evidence="10">
    <location>
        <begin position="333"/>
        <end position="553"/>
    </location>
</feature>
<dbReference type="InterPro" id="IPR029016">
    <property type="entry name" value="GAF-like_dom_sf"/>
</dbReference>
<dbReference type="PANTHER" id="PTHR32071:SF77">
    <property type="entry name" value="TRANSCRIPTIONAL REGULATORY PROTEIN"/>
    <property type="match status" value="1"/>
</dbReference>
<dbReference type="SMART" id="SM00382">
    <property type="entry name" value="AAA"/>
    <property type="match status" value="1"/>
</dbReference>
<evidence type="ECO:0000256" key="2">
    <source>
        <dbReference type="ARBA" id="ARBA00011135"/>
    </source>
</evidence>
<dbReference type="Proteomes" id="UP000549457">
    <property type="component" value="Unassembled WGS sequence"/>
</dbReference>
<dbReference type="Gene3D" id="3.40.50.300">
    <property type="entry name" value="P-loop containing nucleotide triphosphate hydrolases"/>
    <property type="match status" value="1"/>
</dbReference>
<evidence type="ECO:0000256" key="6">
    <source>
        <dbReference type="ARBA" id="ARBA00023012"/>
    </source>
</evidence>
<dbReference type="FunFam" id="3.40.50.300:FF:000006">
    <property type="entry name" value="DNA-binding transcriptional regulator NtrC"/>
    <property type="match status" value="1"/>
</dbReference>
<dbReference type="RefSeq" id="WP_184146538.1">
    <property type="nucleotide sequence ID" value="NZ_JACHFM010000001.1"/>
</dbReference>
<dbReference type="InterPro" id="IPR002078">
    <property type="entry name" value="Sigma_54_int"/>
</dbReference>
<dbReference type="PROSITE" id="PS00675">
    <property type="entry name" value="SIGMA54_INTERACT_1"/>
    <property type="match status" value="1"/>
</dbReference>
<dbReference type="SUPFAM" id="SSF55781">
    <property type="entry name" value="GAF domain-like"/>
    <property type="match status" value="1"/>
</dbReference>
<comment type="function">
    <text evidence="1">Required for activation of most nif operons, which are directly involved in nitrogen fixation.</text>
</comment>
<dbReference type="EMBL" id="JACHFM010000001">
    <property type="protein sequence ID" value="MBB5220444.1"/>
    <property type="molecule type" value="Genomic_DNA"/>
</dbReference>